<dbReference type="RefSeq" id="XP_005847507.1">
    <property type="nucleotide sequence ID" value="XM_005847445.1"/>
</dbReference>
<dbReference type="InParanoid" id="E1ZG53"/>
<dbReference type="GO" id="GO:0005634">
    <property type="term" value="C:nucleus"/>
    <property type="evidence" value="ECO:0007669"/>
    <property type="project" value="TreeGrafter"/>
</dbReference>
<dbReference type="InterPro" id="IPR048364">
    <property type="entry name" value="Hikeshi-like_C"/>
</dbReference>
<accession>E1ZG53</accession>
<dbReference type="STRING" id="554065.E1ZG53"/>
<dbReference type="AlphaFoldDB" id="E1ZG53"/>
<evidence type="ECO:0000313" key="2">
    <source>
        <dbReference type="EMBL" id="EFN55405.1"/>
    </source>
</evidence>
<dbReference type="OMA" id="MPLLDQW"/>
<gene>
    <name evidence="2" type="ORF">CHLNCDRAFT_134521</name>
</gene>
<dbReference type="PANTHER" id="PTHR12925">
    <property type="entry name" value="HIKESHI FAMILY MEMBER"/>
    <property type="match status" value="1"/>
</dbReference>
<dbReference type="PANTHER" id="PTHR12925:SF0">
    <property type="entry name" value="PROTEIN HIKESHI"/>
    <property type="match status" value="1"/>
</dbReference>
<reference evidence="2 3" key="1">
    <citation type="journal article" date="2010" name="Plant Cell">
        <title>The Chlorella variabilis NC64A genome reveals adaptation to photosymbiosis, coevolution with viruses, and cryptic sex.</title>
        <authorList>
            <person name="Blanc G."/>
            <person name="Duncan G."/>
            <person name="Agarkova I."/>
            <person name="Borodovsky M."/>
            <person name="Gurnon J."/>
            <person name="Kuo A."/>
            <person name="Lindquist E."/>
            <person name="Lucas S."/>
            <person name="Pangilinan J."/>
            <person name="Polle J."/>
            <person name="Salamov A."/>
            <person name="Terry A."/>
            <person name="Yamada T."/>
            <person name="Dunigan D.D."/>
            <person name="Grigoriev I.V."/>
            <person name="Claverie J.M."/>
            <person name="Van Etten J.L."/>
        </authorList>
    </citation>
    <scope>NUCLEOTIDE SEQUENCE [LARGE SCALE GENOMIC DNA]</scope>
    <source>
        <strain evidence="2 3">NC64A</strain>
    </source>
</reference>
<dbReference type="eggNOG" id="KOG4067">
    <property type="taxonomic scope" value="Eukaryota"/>
</dbReference>
<dbReference type="KEGG" id="cvr:CHLNCDRAFT_134521"/>
<dbReference type="GeneID" id="17354645"/>
<protein>
    <recommendedName>
        <fullName evidence="1">Hikeshi-like C-terminal domain-containing protein</fullName>
    </recommendedName>
</protein>
<evidence type="ECO:0000259" key="1">
    <source>
        <dbReference type="Pfam" id="PF21057"/>
    </source>
</evidence>
<proteinExistence type="predicted"/>
<evidence type="ECO:0000313" key="3">
    <source>
        <dbReference type="Proteomes" id="UP000008141"/>
    </source>
</evidence>
<dbReference type="FunCoup" id="E1ZG53">
    <property type="interactions" value="1215"/>
</dbReference>
<dbReference type="GO" id="GO:0005829">
    <property type="term" value="C:cytosol"/>
    <property type="evidence" value="ECO:0007669"/>
    <property type="project" value="TreeGrafter"/>
</dbReference>
<dbReference type="Pfam" id="PF21057">
    <property type="entry name" value="Hikeshi-like_C"/>
    <property type="match status" value="1"/>
</dbReference>
<name>E1ZG53_CHLVA</name>
<dbReference type="OrthoDB" id="10248398at2759"/>
<organism evidence="3">
    <name type="scientific">Chlorella variabilis</name>
    <name type="common">Green alga</name>
    <dbReference type="NCBI Taxonomy" id="554065"/>
    <lineage>
        <taxon>Eukaryota</taxon>
        <taxon>Viridiplantae</taxon>
        <taxon>Chlorophyta</taxon>
        <taxon>core chlorophytes</taxon>
        <taxon>Trebouxiophyceae</taxon>
        <taxon>Chlorellales</taxon>
        <taxon>Chlorellaceae</taxon>
        <taxon>Chlorella clade</taxon>
        <taxon>Chlorella</taxon>
    </lineage>
</organism>
<dbReference type="EMBL" id="GL433845">
    <property type="protein sequence ID" value="EFN55405.1"/>
    <property type="molecule type" value="Genomic_DNA"/>
</dbReference>
<dbReference type="GO" id="GO:0006606">
    <property type="term" value="P:protein import into nucleus"/>
    <property type="evidence" value="ECO:0007669"/>
    <property type="project" value="TreeGrafter"/>
</dbReference>
<keyword evidence="3" id="KW-1185">Reference proteome</keyword>
<dbReference type="GO" id="GO:0061608">
    <property type="term" value="F:nuclear import signal receptor activity"/>
    <property type="evidence" value="ECO:0007669"/>
    <property type="project" value="TreeGrafter"/>
</dbReference>
<sequence length="196" mass="21325">MAQPPFAIFFSTKSCPIPSTSFVQADATHWVLDATNTVTHDYHDLKEVALFLTQAGVLPPDLGLALYVSIGGADWSYRGERFVSNGHPSDVLPLSWPDPAGGLAAPPGPGFAQIGVSLEPLAALAEKEGSKLGAREEFAKRVGLDLFNFMQSFGGVQSVGGDKLLVPANILDHWYQRLSNRLRRDPDWLTRQQQPI</sequence>
<feature type="domain" description="Hikeshi-like C-terminal" evidence="1">
    <location>
        <begin position="137"/>
        <end position="190"/>
    </location>
</feature>
<dbReference type="Proteomes" id="UP000008141">
    <property type="component" value="Unassembled WGS sequence"/>
</dbReference>
<dbReference type="InterPro" id="IPR031318">
    <property type="entry name" value="OPI10"/>
</dbReference>